<evidence type="ECO:0000313" key="5">
    <source>
        <dbReference type="Proteomes" id="UP000676853"/>
    </source>
</evidence>
<name>A0A3P8LCL8_TSUPA</name>
<proteinExistence type="predicted"/>
<protein>
    <submittedName>
        <fullName evidence="3">Uncharacterized protein</fullName>
    </submittedName>
</protein>
<dbReference type="OrthoDB" id="4775080at2"/>
<reference evidence="3 4" key="1">
    <citation type="submission" date="2018-12" db="EMBL/GenBank/DDBJ databases">
        <authorList>
            <consortium name="Pathogen Informatics"/>
        </authorList>
    </citation>
    <scope>NUCLEOTIDE SEQUENCE [LARGE SCALE GENOMIC DNA]</scope>
    <source>
        <strain evidence="3 4">NCTC10741</strain>
    </source>
</reference>
<dbReference type="Proteomes" id="UP000271626">
    <property type="component" value="Chromosome"/>
</dbReference>
<gene>
    <name evidence="2" type="ORF">KFZ73_06055</name>
    <name evidence="3" type="ORF">NCTC10741_00332</name>
</gene>
<evidence type="ECO:0000256" key="1">
    <source>
        <dbReference type="SAM" id="MobiDB-lite"/>
    </source>
</evidence>
<organism evidence="3 4">
    <name type="scientific">Tsukamurella paurometabola</name>
    <name type="common">Corynebacterium paurometabolum</name>
    <dbReference type="NCBI Taxonomy" id="2061"/>
    <lineage>
        <taxon>Bacteria</taxon>
        <taxon>Bacillati</taxon>
        <taxon>Actinomycetota</taxon>
        <taxon>Actinomycetes</taxon>
        <taxon>Mycobacteriales</taxon>
        <taxon>Tsukamurellaceae</taxon>
        <taxon>Tsukamurella</taxon>
    </lineage>
</organism>
<sequence>MSKTKAHKLVGSKPKKKCCRKKTRCLKCPVVIHKLNRMAAHGATKKELEKSLKTVRANPDRTRVA</sequence>
<feature type="region of interest" description="Disordered" evidence="1">
    <location>
        <begin position="42"/>
        <end position="65"/>
    </location>
</feature>
<feature type="compositionally biased region" description="Basic and acidic residues" evidence="1">
    <location>
        <begin position="44"/>
        <end position="65"/>
    </location>
</feature>
<dbReference type="AlphaFoldDB" id="A0A3P8LCL8"/>
<keyword evidence="5" id="KW-1185">Reference proteome</keyword>
<evidence type="ECO:0000313" key="2">
    <source>
        <dbReference type="EMBL" id="MBS4100799.1"/>
    </source>
</evidence>
<dbReference type="EMBL" id="LR131273">
    <property type="protein sequence ID" value="VDR37232.1"/>
    <property type="molecule type" value="Genomic_DNA"/>
</dbReference>
<evidence type="ECO:0000313" key="3">
    <source>
        <dbReference type="EMBL" id="VDR37232.1"/>
    </source>
</evidence>
<evidence type="ECO:0000313" key="4">
    <source>
        <dbReference type="Proteomes" id="UP000271626"/>
    </source>
</evidence>
<dbReference type="Proteomes" id="UP000676853">
    <property type="component" value="Unassembled WGS sequence"/>
</dbReference>
<dbReference type="EMBL" id="JAGXOE010000009">
    <property type="protein sequence ID" value="MBS4100799.1"/>
    <property type="molecule type" value="Genomic_DNA"/>
</dbReference>
<accession>A0A3P8LCL8</accession>
<reference evidence="2 5" key="2">
    <citation type="submission" date="2021-04" db="EMBL/GenBank/DDBJ databases">
        <title>Whole genome sequence analysis of a thiophenic sulfur metabolizing bacteria.</title>
        <authorList>
            <person name="Akhtar N."/>
            <person name="Akram J."/>
            <person name="Aslam A."/>
        </authorList>
    </citation>
    <scope>NUCLEOTIDE SEQUENCE [LARGE SCALE GENOMIC DNA]</scope>
    <source>
        <strain evidence="2 5">3OW</strain>
    </source>
</reference>
<dbReference type="RefSeq" id="WP_126194650.1">
    <property type="nucleotide sequence ID" value="NZ_CP085954.1"/>
</dbReference>